<evidence type="ECO:0000256" key="2">
    <source>
        <dbReference type="ARBA" id="ARBA00023125"/>
    </source>
</evidence>
<proteinExistence type="predicted"/>
<organism evidence="6 7">
    <name type="scientific">Microlunatus parietis</name>
    <dbReference type="NCBI Taxonomy" id="682979"/>
    <lineage>
        <taxon>Bacteria</taxon>
        <taxon>Bacillati</taxon>
        <taxon>Actinomycetota</taxon>
        <taxon>Actinomycetes</taxon>
        <taxon>Propionibacteriales</taxon>
        <taxon>Propionibacteriaceae</taxon>
        <taxon>Microlunatus</taxon>
    </lineage>
</organism>
<evidence type="ECO:0000256" key="3">
    <source>
        <dbReference type="ARBA" id="ARBA00023163"/>
    </source>
</evidence>
<dbReference type="RefSeq" id="WP_179749153.1">
    <property type="nucleotide sequence ID" value="NZ_JACCBU010000001.1"/>
</dbReference>
<dbReference type="Pfam" id="PF00440">
    <property type="entry name" value="TetR_N"/>
    <property type="match status" value="1"/>
</dbReference>
<name>A0A7Y9I4S0_9ACTN</name>
<keyword evidence="7" id="KW-1185">Reference proteome</keyword>
<dbReference type="InterPro" id="IPR023772">
    <property type="entry name" value="DNA-bd_HTH_TetR-type_CS"/>
</dbReference>
<evidence type="ECO:0000256" key="1">
    <source>
        <dbReference type="ARBA" id="ARBA00023015"/>
    </source>
</evidence>
<evidence type="ECO:0000259" key="5">
    <source>
        <dbReference type="PROSITE" id="PS50977"/>
    </source>
</evidence>
<evidence type="ECO:0000313" key="7">
    <source>
        <dbReference type="Proteomes" id="UP000569914"/>
    </source>
</evidence>
<dbReference type="PANTHER" id="PTHR30055:SF234">
    <property type="entry name" value="HTH-TYPE TRANSCRIPTIONAL REGULATOR BETI"/>
    <property type="match status" value="1"/>
</dbReference>
<dbReference type="InterPro" id="IPR050109">
    <property type="entry name" value="HTH-type_TetR-like_transc_reg"/>
</dbReference>
<evidence type="ECO:0000313" key="6">
    <source>
        <dbReference type="EMBL" id="NYE70000.1"/>
    </source>
</evidence>
<dbReference type="Gene3D" id="1.10.357.10">
    <property type="entry name" value="Tetracycline Repressor, domain 2"/>
    <property type="match status" value="1"/>
</dbReference>
<dbReference type="GO" id="GO:0003700">
    <property type="term" value="F:DNA-binding transcription factor activity"/>
    <property type="evidence" value="ECO:0007669"/>
    <property type="project" value="TreeGrafter"/>
</dbReference>
<dbReference type="InterPro" id="IPR001647">
    <property type="entry name" value="HTH_TetR"/>
</dbReference>
<feature type="domain" description="HTH tetR-type" evidence="5">
    <location>
        <begin position="9"/>
        <end position="69"/>
    </location>
</feature>
<keyword evidence="2 4" id="KW-0238">DNA-binding</keyword>
<feature type="DNA-binding region" description="H-T-H motif" evidence="4">
    <location>
        <begin position="32"/>
        <end position="51"/>
    </location>
</feature>
<sequence length="216" mass="23614">MGLREQKKEQTRTRLIETAWRLASDRGFDQVTVAEIARAAEVSEATLFNYFRTKEDLFYAPLESFGDQLIEAVRERPAGTTPLAAARDFLLQSKGLLAQPEGNAAEARSQLETTLRVINESPTLLAREQRAFARYTEDLAGLLNEEDGGADPFTATVIAQAVVGVHRSLVGYVRQRVLGGASLRRVAGEVRDNGARSFDLLENGLGGYGVRDAADS</sequence>
<keyword evidence="1" id="KW-0805">Transcription regulation</keyword>
<protein>
    <submittedName>
        <fullName evidence="6">AcrR family transcriptional regulator</fullName>
    </submittedName>
</protein>
<dbReference type="Proteomes" id="UP000569914">
    <property type="component" value="Unassembled WGS sequence"/>
</dbReference>
<evidence type="ECO:0000256" key="4">
    <source>
        <dbReference type="PROSITE-ProRule" id="PRU00335"/>
    </source>
</evidence>
<dbReference type="PROSITE" id="PS50977">
    <property type="entry name" value="HTH_TETR_2"/>
    <property type="match status" value="1"/>
</dbReference>
<keyword evidence="3" id="KW-0804">Transcription</keyword>
<dbReference type="SUPFAM" id="SSF46689">
    <property type="entry name" value="Homeodomain-like"/>
    <property type="match status" value="1"/>
</dbReference>
<dbReference type="EMBL" id="JACCBU010000001">
    <property type="protein sequence ID" value="NYE70000.1"/>
    <property type="molecule type" value="Genomic_DNA"/>
</dbReference>
<dbReference type="PANTHER" id="PTHR30055">
    <property type="entry name" value="HTH-TYPE TRANSCRIPTIONAL REGULATOR RUTR"/>
    <property type="match status" value="1"/>
</dbReference>
<comment type="caution">
    <text evidence="6">The sequence shown here is derived from an EMBL/GenBank/DDBJ whole genome shotgun (WGS) entry which is preliminary data.</text>
</comment>
<dbReference type="AlphaFoldDB" id="A0A7Y9I4S0"/>
<accession>A0A7Y9I4S0</accession>
<dbReference type="PROSITE" id="PS01081">
    <property type="entry name" value="HTH_TETR_1"/>
    <property type="match status" value="1"/>
</dbReference>
<dbReference type="Gene3D" id="1.10.10.60">
    <property type="entry name" value="Homeodomain-like"/>
    <property type="match status" value="1"/>
</dbReference>
<reference evidence="6 7" key="1">
    <citation type="submission" date="2020-07" db="EMBL/GenBank/DDBJ databases">
        <title>Sequencing the genomes of 1000 actinobacteria strains.</title>
        <authorList>
            <person name="Klenk H.-P."/>
        </authorList>
    </citation>
    <scope>NUCLEOTIDE SEQUENCE [LARGE SCALE GENOMIC DNA]</scope>
    <source>
        <strain evidence="6 7">DSM 22083</strain>
    </source>
</reference>
<dbReference type="InterPro" id="IPR009057">
    <property type="entry name" value="Homeodomain-like_sf"/>
</dbReference>
<gene>
    <name evidence="6" type="ORF">BKA15_001329</name>
</gene>
<dbReference type="PRINTS" id="PR00455">
    <property type="entry name" value="HTHTETR"/>
</dbReference>
<dbReference type="GO" id="GO:0000976">
    <property type="term" value="F:transcription cis-regulatory region binding"/>
    <property type="evidence" value="ECO:0007669"/>
    <property type="project" value="TreeGrafter"/>
</dbReference>